<dbReference type="RefSeq" id="WP_013624730.1">
    <property type="nucleotide sequence ID" value="NC_015172.1"/>
</dbReference>
<dbReference type="NCBIfam" id="TIGR01686">
    <property type="entry name" value="FkbH"/>
    <property type="match status" value="1"/>
</dbReference>
<dbReference type="eggNOG" id="COG3882">
    <property type="taxonomic scope" value="Bacteria"/>
</dbReference>
<accession>F0SXM7</accession>
<dbReference type="EMBL" id="CP002547">
    <property type="protein sequence ID" value="ADY55860.1"/>
    <property type="molecule type" value="Genomic_DNA"/>
</dbReference>
<reference evidence="3" key="2">
    <citation type="submission" date="2011-02" db="EMBL/GenBank/DDBJ databases">
        <title>The complete genome of Syntrophobotulus glycolicus DSM 8271.</title>
        <authorList>
            <person name="Lucas S."/>
            <person name="Copeland A."/>
            <person name="Lapidus A."/>
            <person name="Bruce D."/>
            <person name="Goodwin L."/>
            <person name="Pitluck S."/>
            <person name="Kyrpides N."/>
            <person name="Mavromatis K."/>
            <person name="Pagani I."/>
            <person name="Ivanova N."/>
            <person name="Mikhailova N."/>
            <person name="Chertkov O."/>
            <person name="Held B."/>
            <person name="Detter J.C."/>
            <person name="Tapia R."/>
            <person name="Han C."/>
            <person name="Land M."/>
            <person name="Hauser L."/>
            <person name="Markowitz V."/>
            <person name="Cheng J.-F."/>
            <person name="Hugenholtz P."/>
            <person name="Woyke T."/>
            <person name="Wu D."/>
            <person name="Spring S."/>
            <person name="Schroeder M."/>
            <person name="Brambilla E."/>
            <person name="Klenk H.-P."/>
            <person name="Eisen J.A."/>
        </authorList>
    </citation>
    <scope>NUCLEOTIDE SEQUENCE [LARGE SCALE GENOMIC DNA]</scope>
    <source>
        <strain evidence="3">DSM 8271 / FlGlyR</strain>
    </source>
</reference>
<dbReference type="Gene3D" id="3.40.50.1000">
    <property type="entry name" value="HAD superfamily/HAD-like"/>
    <property type="match status" value="1"/>
</dbReference>
<dbReference type="Gene3D" id="3.40.50.1110">
    <property type="entry name" value="SGNH hydrolase"/>
    <property type="match status" value="1"/>
</dbReference>
<reference evidence="2 3" key="1">
    <citation type="journal article" date="2011" name="Stand. Genomic Sci.">
        <title>Complete genome sequence of Syntrophobotulus glycolicus type strain (FlGlyR).</title>
        <authorList>
            <person name="Han C."/>
            <person name="Mwirichia R."/>
            <person name="Chertkov O."/>
            <person name="Held B."/>
            <person name="Lapidus A."/>
            <person name="Nolan M."/>
            <person name="Lucas S."/>
            <person name="Hammon N."/>
            <person name="Deshpande S."/>
            <person name="Cheng J.F."/>
            <person name="Tapia R."/>
            <person name="Goodwin L."/>
            <person name="Pitluck S."/>
            <person name="Huntemann M."/>
            <person name="Liolios K."/>
            <person name="Ivanova N."/>
            <person name="Pagani I."/>
            <person name="Mavromatis K."/>
            <person name="Ovchinikova G."/>
            <person name="Pati A."/>
            <person name="Chen A."/>
            <person name="Palaniappan K."/>
            <person name="Land M."/>
            <person name="Hauser L."/>
            <person name="Brambilla E.M."/>
            <person name="Rohde M."/>
            <person name="Spring S."/>
            <person name="Sikorski J."/>
            <person name="Goker M."/>
            <person name="Woyke T."/>
            <person name="Bristow J."/>
            <person name="Eisen J.A."/>
            <person name="Markowitz V."/>
            <person name="Hugenholtz P."/>
            <person name="Kyrpides N.C."/>
            <person name="Klenk H.P."/>
            <person name="Detter J.C."/>
        </authorList>
    </citation>
    <scope>NUCLEOTIDE SEQUENCE [LARGE SCALE GENOMIC DNA]</scope>
    <source>
        <strain evidence="3">DSM 8271 / FlGlyR</strain>
    </source>
</reference>
<dbReference type="InterPro" id="IPR036514">
    <property type="entry name" value="SGNH_hydro_sf"/>
</dbReference>
<dbReference type="InterPro" id="IPR010033">
    <property type="entry name" value="HAD_SF_ppase_IIIC"/>
</dbReference>
<dbReference type="InterPro" id="IPR010037">
    <property type="entry name" value="FkbH_domain"/>
</dbReference>
<dbReference type="KEGG" id="sgy:Sgly_1560"/>
<dbReference type="Pfam" id="PF21211">
    <property type="entry name" value="FkbH_N"/>
    <property type="match status" value="1"/>
</dbReference>
<dbReference type="HOGENOM" id="CLU_018095_1_1_9"/>
<dbReference type="SUPFAM" id="SSF55729">
    <property type="entry name" value="Acyl-CoA N-acyltransferases (Nat)"/>
    <property type="match status" value="1"/>
</dbReference>
<dbReference type="OrthoDB" id="323926at2"/>
<dbReference type="NCBIfam" id="TIGR01681">
    <property type="entry name" value="HAD-SF-IIIC"/>
    <property type="match status" value="1"/>
</dbReference>
<dbReference type="InterPro" id="IPR036412">
    <property type="entry name" value="HAD-like_sf"/>
</dbReference>
<proteinExistence type="predicted"/>
<dbReference type="Gene3D" id="3.40.630.30">
    <property type="match status" value="1"/>
</dbReference>
<dbReference type="InterPro" id="IPR049369">
    <property type="entry name" value="BF1531-like_N"/>
</dbReference>
<sequence>MRQTLHIALLSNCTTEYIAIAMKEEYSNNQLASEILNMPYNQYNAEISDPNSNLYRFNPEIIFFCLEGRLLFEEWYRSPVLKSSEELKTSVIQETFESLKTTLETVLTNSKATIIFNNFPVPYYSPLGILDNKAKPGLKDMISILNSKLEEWARDRERLYIFDYHGLCSQYGYDRAKDERMYYLTMSPVSIPFARVLAREYLRYVLPIKNKNRKCLVLDLDNTLWGGIAGEDGLSGITLDISGAGRSFYDFQQELINLYEKGVILAINSKNNLKDAMEIIEDHPHMLLKKNFFAVMKINWKDKSENMLEIARELNIGLDSLVFFDDNPVERELITKLLPQVKVVNVPKDTSKYVDTLRKLADFEVLNLTEDDRKRNEMYLANKRRDEEEHLFHSKEDFLASLQSKLILETANQFNLPRIAQLIGKTNQFNMTTHRYPQDHVKSMSVSADHMVFCASVTDKFGDNGIVGVCLIKLSGDIAQIDTFLLSCRVLSRNIEYCFLSSILAILQSKGIKKVFAYYIETPKNEANKHFYPSAGFQKLSQEGSKTVYLMSEPFTLKSFDYVEIQIESGGK</sequence>
<gene>
    <name evidence="2" type="ordered locus">Sgly_1560</name>
</gene>
<evidence type="ECO:0000259" key="1">
    <source>
        <dbReference type="Pfam" id="PF21211"/>
    </source>
</evidence>
<protein>
    <submittedName>
        <fullName evidence="2">FkbH like protein</fullName>
    </submittedName>
</protein>
<dbReference type="Proteomes" id="UP000007488">
    <property type="component" value="Chromosome"/>
</dbReference>
<dbReference type="STRING" id="645991.Sgly_1560"/>
<dbReference type="InterPro" id="IPR016181">
    <property type="entry name" value="Acyl_CoA_acyltransferase"/>
</dbReference>
<feature type="domain" description="BF1531-like N-terminal" evidence="1">
    <location>
        <begin position="7"/>
        <end position="200"/>
    </location>
</feature>
<dbReference type="InterPro" id="IPR023214">
    <property type="entry name" value="HAD_sf"/>
</dbReference>
<keyword evidence="3" id="KW-1185">Reference proteome</keyword>
<dbReference type="SUPFAM" id="SSF56784">
    <property type="entry name" value="HAD-like"/>
    <property type="match status" value="1"/>
</dbReference>
<name>F0SXM7_SYNGF</name>
<evidence type="ECO:0000313" key="3">
    <source>
        <dbReference type="Proteomes" id="UP000007488"/>
    </source>
</evidence>
<organism evidence="2 3">
    <name type="scientific">Syntrophobotulus glycolicus (strain DSM 8271 / FlGlyR)</name>
    <dbReference type="NCBI Taxonomy" id="645991"/>
    <lineage>
        <taxon>Bacteria</taxon>
        <taxon>Bacillati</taxon>
        <taxon>Bacillota</taxon>
        <taxon>Clostridia</taxon>
        <taxon>Eubacteriales</taxon>
        <taxon>Desulfitobacteriaceae</taxon>
        <taxon>Syntrophobotulus</taxon>
    </lineage>
</organism>
<dbReference type="AlphaFoldDB" id="F0SXM7"/>
<evidence type="ECO:0000313" key="2">
    <source>
        <dbReference type="EMBL" id="ADY55860.1"/>
    </source>
</evidence>